<evidence type="ECO:0000313" key="2">
    <source>
        <dbReference type="Proteomes" id="UP000628840"/>
    </source>
</evidence>
<proteinExistence type="predicted"/>
<organism evidence="1 2">
    <name type="scientific">Halarchaeum grantii</name>
    <dbReference type="NCBI Taxonomy" id="1193105"/>
    <lineage>
        <taxon>Archaea</taxon>
        <taxon>Methanobacteriati</taxon>
        <taxon>Methanobacteriota</taxon>
        <taxon>Stenosarchaea group</taxon>
        <taxon>Halobacteria</taxon>
        <taxon>Halobacteriales</taxon>
        <taxon>Halobacteriaceae</taxon>
    </lineage>
</organism>
<protein>
    <submittedName>
        <fullName evidence="1">Uncharacterized protein</fullName>
    </submittedName>
</protein>
<dbReference type="EMBL" id="BMPF01000003">
    <property type="protein sequence ID" value="GGL36680.1"/>
    <property type="molecule type" value="Genomic_DNA"/>
</dbReference>
<gene>
    <name evidence="1" type="ORF">GCM10009037_20260</name>
</gene>
<dbReference type="RefSeq" id="WP_188883632.1">
    <property type="nucleotide sequence ID" value="NZ_BMPF01000003.1"/>
</dbReference>
<name>A0A830F400_9EURY</name>
<comment type="caution">
    <text evidence="1">The sequence shown here is derived from an EMBL/GenBank/DDBJ whole genome shotgun (WGS) entry which is preliminary data.</text>
</comment>
<dbReference type="Proteomes" id="UP000628840">
    <property type="component" value="Unassembled WGS sequence"/>
</dbReference>
<reference evidence="1 2" key="1">
    <citation type="journal article" date="2019" name="Int. J. Syst. Evol. Microbiol.">
        <title>The Global Catalogue of Microorganisms (GCM) 10K type strain sequencing project: providing services to taxonomists for standard genome sequencing and annotation.</title>
        <authorList>
            <consortium name="The Broad Institute Genomics Platform"/>
            <consortium name="The Broad Institute Genome Sequencing Center for Infectious Disease"/>
            <person name="Wu L."/>
            <person name="Ma J."/>
        </authorList>
    </citation>
    <scope>NUCLEOTIDE SEQUENCE [LARGE SCALE GENOMIC DNA]</scope>
    <source>
        <strain evidence="1 2">JCM 19585</strain>
    </source>
</reference>
<dbReference type="AlphaFoldDB" id="A0A830F400"/>
<accession>A0A830F400</accession>
<sequence>MENVQLTAISPKSWQLLRVAADYTQRAVEREVDGLVQAHISMLEGGNRSLSEPRRRLLFDLYTAELTHTQVSAIVENF</sequence>
<evidence type="ECO:0000313" key="1">
    <source>
        <dbReference type="EMBL" id="GGL36680.1"/>
    </source>
</evidence>
<dbReference type="OrthoDB" id="291667at2157"/>
<keyword evidence="2" id="KW-1185">Reference proteome</keyword>